<accession>A0A6G1LLU7</accession>
<name>A0A6G1LLU7_9PEZI</name>
<proteinExistence type="predicted"/>
<organism evidence="1 2">
    <name type="scientific">Teratosphaeria nubilosa</name>
    <dbReference type="NCBI Taxonomy" id="161662"/>
    <lineage>
        <taxon>Eukaryota</taxon>
        <taxon>Fungi</taxon>
        <taxon>Dikarya</taxon>
        <taxon>Ascomycota</taxon>
        <taxon>Pezizomycotina</taxon>
        <taxon>Dothideomycetes</taxon>
        <taxon>Dothideomycetidae</taxon>
        <taxon>Mycosphaerellales</taxon>
        <taxon>Teratosphaeriaceae</taxon>
        <taxon>Teratosphaeria</taxon>
    </lineage>
</organism>
<protein>
    <submittedName>
        <fullName evidence="1">Uncharacterized protein</fullName>
    </submittedName>
</protein>
<gene>
    <name evidence="1" type="ORF">EJ03DRAFT_70886</name>
</gene>
<dbReference type="EMBL" id="ML995809">
    <property type="protein sequence ID" value="KAF2773877.1"/>
    <property type="molecule type" value="Genomic_DNA"/>
</dbReference>
<evidence type="ECO:0000313" key="2">
    <source>
        <dbReference type="Proteomes" id="UP000799436"/>
    </source>
</evidence>
<sequence length="87" mass="9680">MKTSFFLCAAGFDDPCASEPYQKDDLAGFFAAEVGREDARQWRVVHGVLRGMVDEVYHRVGVVVPIRYFVVERRGGVEDVEAVGGWG</sequence>
<reference evidence="1" key="1">
    <citation type="journal article" date="2020" name="Stud. Mycol.">
        <title>101 Dothideomycetes genomes: a test case for predicting lifestyles and emergence of pathogens.</title>
        <authorList>
            <person name="Haridas S."/>
            <person name="Albert R."/>
            <person name="Binder M."/>
            <person name="Bloem J."/>
            <person name="Labutti K."/>
            <person name="Salamov A."/>
            <person name="Andreopoulos B."/>
            <person name="Baker S."/>
            <person name="Barry K."/>
            <person name="Bills G."/>
            <person name="Bluhm B."/>
            <person name="Cannon C."/>
            <person name="Castanera R."/>
            <person name="Culley D."/>
            <person name="Daum C."/>
            <person name="Ezra D."/>
            <person name="Gonzalez J."/>
            <person name="Henrissat B."/>
            <person name="Kuo A."/>
            <person name="Liang C."/>
            <person name="Lipzen A."/>
            <person name="Lutzoni F."/>
            <person name="Magnuson J."/>
            <person name="Mondo S."/>
            <person name="Nolan M."/>
            <person name="Ohm R."/>
            <person name="Pangilinan J."/>
            <person name="Park H.-J."/>
            <person name="Ramirez L."/>
            <person name="Alfaro M."/>
            <person name="Sun H."/>
            <person name="Tritt A."/>
            <person name="Yoshinaga Y."/>
            <person name="Zwiers L.-H."/>
            <person name="Turgeon B."/>
            <person name="Goodwin S."/>
            <person name="Spatafora J."/>
            <person name="Crous P."/>
            <person name="Grigoriev I."/>
        </authorList>
    </citation>
    <scope>NUCLEOTIDE SEQUENCE</scope>
    <source>
        <strain evidence="1">CBS 116005</strain>
    </source>
</reference>
<evidence type="ECO:0000313" key="1">
    <source>
        <dbReference type="EMBL" id="KAF2773877.1"/>
    </source>
</evidence>
<dbReference type="AlphaFoldDB" id="A0A6G1LLU7"/>
<keyword evidence="2" id="KW-1185">Reference proteome</keyword>
<dbReference type="Proteomes" id="UP000799436">
    <property type="component" value="Unassembled WGS sequence"/>
</dbReference>